<organism evidence="1">
    <name type="scientific">hydrothermal vent metagenome</name>
    <dbReference type="NCBI Taxonomy" id="652676"/>
    <lineage>
        <taxon>unclassified sequences</taxon>
        <taxon>metagenomes</taxon>
        <taxon>ecological metagenomes</taxon>
    </lineage>
</organism>
<evidence type="ECO:0000313" key="1">
    <source>
        <dbReference type="EMBL" id="SFV80660.1"/>
    </source>
</evidence>
<dbReference type="EMBL" id="FPHT01000121">
    <property type="protein sequence ID" value="SFV80660.1"/>
    <property type="molecule type" value="Genomic_DNA"/>
</dbReference>
<gene>
    <name evidence="1" type="ORF">MNB_SUP05-12-568</name>
</gene>
<dbReference type="AlphaFoldDB" id="A0A1W1DH65"/>
<protein>
    <submittedName>
        <fullName evidence="1">Uncharacterized protein</fullName>
    </submittedName>
</protein>
<accession>A0A1W1DH65</accession>
<name>A0A1W1DH65_9ZZZZ</name>
<reference evidence="1" key="1">
    <citation type="submission" date="2016-10" db="EMBL/GenBank/DDBJ databases">
        <authorList>
            <person name="de Groot N.N."/>
        </authorList>
    </citation>
    <scope>NUCLEOTIDE SEQUENCE</scope>
</reference>
<sequence>MSSFSTTLALLLFGCSSTSFASFFFIDVFEVVLVSSSLSLFQKEKKLESEGLVVDILSCDPQTLLPLLVILHLVSASEGALKNKTIVERANCFFMVTSGIPKFKHFNIILSILGLCL</sequence>
<proteinExistence type="predicted"/>